<dbReference type="OMA" id="CIRTPFL"/>
<dbReference type="AlphaFoldDB" id="A0A3P6TLC1"/>
<protein>
    <recommendedName>
        <fullName evidence="2">BACK domain-containing protein</fullName>
    </recommendedName>
</protein>
<feature type="compositionally biased region" description="Basic residues" evidence="1">
    <location>
        <begin position="345"/>
        <end position="360"/>
    </location>
</feature>
<dbReference type="InterPro" id="IPR011705">
    <property type="entry name" value="BACK"/>
</dbReference>
<dbReference type="STRING" id="42156.A0A3P6TLC1"/>
<dbReference type="Pfam" id="PF07707">
    <property type="entry name" value="BACK"/>
    <property type="match status" value="1"/>
</dbReference>
<evidence type="ECO:0000313" key="4">
    <source>
        <dbReference type="Proteomes" id="UP000277928"/>
    </source>
</evidence>
<keyword evidence="4" id="KW-1185">Reference proteome</keyword>
<name>A0A3P6TLC1_LITSI</name>
<evidence type="ECO:0000256" key="1">
    <source>
        <dbReference type="SAM" id="MobiDB-lite"/>
    </source>
</evidence>
<organism evidence="3 4">
    <name type="scientific">Litomosoides sigmodontis</name>
    <name type="common">Filarial nematode worm</name>
    <dbReference type="NCBI Taxonomy" id="42156"/>
    <lineage>
        <taxon>Eukaryota</taxon>
        <taxon>Metazoa</taxon>
        <taxon>Ecdysozoa</taxon>
        <taxon>Nematoda</taxon>
        <taxon>Chromadorea</taxon>
        <taxon>Rhabditida</taxon>
        <taxon>Spirurina</taxon>
        <taxon>Spiruromorpha</taxon>
        <taxon>Filarioidea</taxon>
        <taxon>Onchocercidae</taxon>
        <taxon>Litomosoides</taxon>
    </lineage>
</organism>
<proteinExistence type="predicted"/>
<dbReference type="EMBL" id="UYRX01000572">
    <property type="protein sequence ID" value="VDK84023.1"/>
    <property type="molecule type" value="Genomic_DNA"/>
</dbReference>
<feature type="compositionally biased region" description="Basic and acidic residues" evidence="1">
    <location>
        <begin position="332"/>
        <end position="344"/>
    </location>
</feature>
<feature type="domain" description="BACK" evidence="2">
    <location>
        <begin position="164"/>
        <end position="236"/>
    </location>
</feature>
<sequence>MKADEVDIRSETHVALTDDMTERLSTCSSKPSENIILRTRRRNYIIKIENFANYSEKIALLMKHERVPTAIDLSSYNVDAVRTLTDFVAGVDKRNLRLGDNILTDLLQLARIFRMHQLTSLIVEHIIEKVEKGPKSNLLLALNLVSSDWSMFLRINEATALVESAAENIGEVTMSTFFFILPAAVLVMLYSRCDVNISSEAELSYRLIHWLKKTVRTDSEAEILFSCIRTPFLSRKDREIIREKCNGLPKSMISAIECTLNSPRNNRCCVIREHIERHYPRCGIPDCAGYFKINTIDVTTKVMKDKNKKDEKLLLPSKNLEKDLSTACESSSRSDKTTRDDSSKCKRKRKVRKDRKYCTN</sequence>
<reference evidence="3 4" key="1">
    <citation type="submission" date="2018-08" db="EMBL/GenBank/DDBJ databases">
        <authorList>
            <person name="Laetsch R D."/>
            <person name="Stevens L."/>
            <person name="Kumar S."/>
            <person name="Blaxter L. M."/>
        </authorList>
    </citation>
    <scope>NUCLEOTIDE SEQUENCE [LARGE SCALE GENOMIC DNA]</scope>
</reference>
<evidence type="ECO:0000313" key="3">
    <source>
        <dbReference type="EMBL" id="VDK84023.1"/>
    </source>
</evidence>
<accession>A0A3P6TLC1</accession>
<dbReference type="Proteomes" id="UP000277928">
    <property type="component" value="Unassembled WGS sequence"/>
</dbReference>
<gene>
    <name evidence="3" type="ORF">NLS_LOCUS6469</name>
</gene>
<evidence type="ECO:0000259" key="2">
    <source>
        <dbReference type="Pfam" id="PF07707"/>
    </source>
</evidence>
<dbReference type="OrthoDB" id="5818440at2759"/>
<feature type="region of interest" description="Disordered" evidence="1">
    <location>
        <begin position="323"/>
        <end position="360"/>
    </location>
</feature>